<sequence>MEKIFLEDWQLILENSVTSTNISKFSNLTRLFLENEKLKHAANISLVVHIWTNRVSANFIAPGAVLFDFNFNRQLKVIDMQRMKGGHCAENIQIAIEYIINKYCFDYRKIVGVVCDEGSSLVRLFGQLLDQRIIFGDDDVVHEPAVELITSSNIMDNFKNKHSNSNGIHQPLTLIY</sequence>
<reference evidence="1 2" key="1">
    <citation type="journal article" date="2018" name="Sci. Rep.">
        <title>Genomic signatures of local adaptation to the degree of environmental predictability in rotifers.</title>
        <authorList>
            <person name="Franch-Gras L."/>
            <person name="Hahn C."/>
            <person name="Garcia-Roger E.M."/>
            <person name="Carmona M.J."/>
            <person name="Serra M."/>
            <person name="Gomez A."/>
        </authorList>
    </citation>
    <scope>NUCLEOTIDE SEQUENCE [LARGE SCALE GENOMIC DNA]</scope>
    <source>
        <strain evidence="1">HYR1</strain>
    </source>
</reference>
<evidence type="ECO:0000313" key="1">
    <source>
        <dbReference type="EMBL" id="RMZ94235.1"/>
    </source>
</evidence>
<evidence type="ECO:0000313" key="2">
    <source>
        <dbReference type="Proteomes" id="UP000276133"/>
    </source>
</evidence>
<dbReference type="EMBL" id="REGN01013207">
    <property type="protein sequence ID" value="RMZ94235.1"/>
    <property type="molecule type" value="Genomic_DNA"/>
</dbReference>
<organism evidence="1 2">
    <name type="scientific">Brachionus plicatilis</name>
    <name type="common">Marine rotifer</name>
    <name type="synonym">Brachionus muelleri</name>
    <dbReference type="NCBI Taxonomy" id="10195"/>
    <lineage>
        <taxon>Eukaryota</taxon>
        <taxon>Metazoa</taxon>
        <taxon>Spiralia</taxon>
        <taxon>Gnathifera</taxon>
        <taxon>Rotifera</taxon>
        <taxon>Eurotatoria</taxon>
        <taxon>Monogononta</taxon>
        <taxon>Pseudotrocha</taxon>
        <taxon>Ploima</taxon>
        <taxon>Brachionidae</taxon>
        <taxon>Brachionus</taxon>
    </lineage>
</organism>
<protein>
    <submittedName>
        <fullName evidence="1">Uncharacterized protein</fullName>
    </submittedName>
</protein>
<proteinExistence type="predicted"/>
<dbReference type="AlphaFoldDB" id="A0A3M7P593"/>
<comment type="caution">
    <text evidence="1">The sequence shown here is derived from an EMBL/GenBank/DDBJ whole genome shotgun (WGS) entry which is preliminary data.</text>
</comment>
<gene>
    <name evidence="1" type="ORF">BpHYR1_021201</name>
</gene>
<keyword evidence="2" id="KW-1185">Reference proteome</keyword>
<name>A0A3M7P593_BRAPC</name>
<dbReference type="Proteomes" id="UP000276133">
    <property type="component" value="Unassembled WGS sequence"/>
</dbReference>
<accession>A0A3M7P593</accession>